<reference evidence="1 2" key="1">
    <citation type="submission" date="2016-12" db="EMBL/GenBank/DDBJ databases">
        <title>Comparative genomics of Bartonella apis.</title>
        <authorList>
            <person name="Engel P."/>
        </authorList>
    </citation>
    <scope>NUCLEOTIDE SEQUENCE [LARGE SCALE GENOMIC DNA]</scope>
    <source>
        <strain evidence="1 2">PEB0149</strain>
    </source>
</reference>
<sequence length="12" mass="1307">MLNKYPSALAAK</sequence>
<accession>A0A1R0FA03</accession>
<dbReference type="Proteomes" id="UP000187344">
    <property type="component" value="Unassembled WGS sequence"/>
</dbReference>
<organism evidence="1 2">
    <name type="scientific">Bartonella apis</name>
    <dbReference type="NCBI Taxonomy" id="1686310"/>
    <lineage>
        <taxon>Bacteria</taxon>
        <taxon>Pseudomonadati</taxon>
        <taxon>Pseudomonadota</taxon>
        <taxon>Alphaproteobacteria</taxon>
        <taxon>Hyphomicrobiales</taxon>
        <taxon>Bartonellaceae</taxon>
        <taxon>Bartonella</taxon>
    </lineage>
</organism>
<name>A0A1R0FA03_9HYPH</name>
<proteinExistence type="predicted"/>
<gene>
    <name evidence="1" type="ORF">PEB0149_012580</name>
</gene>
<evidence type="ECO:0000313" key="1">
    <source>
        <dbReference type="EMBL" id="OLY43821.1"/>
    </source>
</evidence>
<evidence type="ECO:0000313" key="2">
    <source>
        <dbReference type="Proteomes" id="UP000187344"/>
    </source>
</evidence>
<keyword evidence="2" id="KW-1185">Reference proteome</keyword>
<protein>
    <submittedName>
        <fullName evidence="1">Uncharacterized protein</fullName>
    </submittedName>
</protein>
<comment type="caution">
    <text evidence="1">The sequence shown here is derived from an EMBL/GenBank/DDBJ whole genome shotgun (WGS) entry which is preliminary data.</text>
</comment>
<dbReference type="EMBL" id="LXYT01000001">
    <property type="protein sequence ID" value="OLY43821.1"/>
    <property type="molecule type" value="Genomic_DNA"/>
</dbReference>